<evidence type="ECO:0000313" key="3">
    <source>
        <dbReference type="EMBL" id="KAF6811557.1"/>
    </source>
</evidence>
<accession>A0A8H6JED4</accession>
<keyword evidence="4" id="KW-1185">Reference proteome</keyword>
<feature type="transmembrane region" description="Helical" evidence="1">
    <location>
        <begin position="96"/>
        <end position="114"/>
    </location>
</feature>
<reference evidence="3 4" key="1">
    <citation type="journal article" date="2020" name="Phytopathology">
        <title>Genome Sequence Resources of Colletotrichum truncatum, C. plurivorum, C. musicola, and C. sojae: Four Species Pathogenic to Soybean (Glycine max).</title>
        <authorList>
            <person name="Rogerio F."/>
            <person name="Boufleur T.R."/>
            <person name="Ciampi-Guillardi M."/>
            <person name="Sukno S.A."/>
            <person name="Thon M.R."/>
            <person name="Massola Junior N.S."/>
            <person name="Baroncelli R."/>
        </authorList>
    </citation>
    <scope>NUCLEOTIDE SEQUENCE [LARGE SCALE GENOMIC DNA]</scope>
    <source>
        <strain evidence="3 4">LFN0009</strain>
    </source>
</reference>
<feature type="transmembrane region" description="Helical" evidence="1">
    <location>
        <begin position="243"/>
        <end position="267"/>
    </location>
</feature>
<gene>
    <name evidence="3" type="ORF">CSOJ01_05690</name>
</gene>
<keyword evidence="2" id="KW-0732">Signal</keyword>
<dbReference type="EMBL" id="WIGN01000073">
    <property type="protein sequence ID" value="KAF6811557.1"/>
    <property type="molecule type" value="Genomic_DNA"/>
</dbReference>
<evidence type="ECO:0000313" key="4">
    <source>
        <dbReference type="Proteomes" id="UP000652219"/>
    </source>
</evidence>
<organism evidence="3 4">
    <name type="scientific">Colletotrichum sojae</name>
    <dbReference type="NCBI Taxonomy" id="2175907"/>
    <lineage>
        <taxon>Eukaryota</taxon>
        <taxon>Fungi</taxon>
        <taxon>Dikarya</taxon>
        <taxon>Ascomycota</taxon>
        <taxon>Pezizomycotina</taxon>
        <taxon>Sordariomycetes</taxon>
        <taxon>Hypocreomycetidae</taxon>
        <taxon>Glomerellales</taxon>
        <taxon>Glomerellaceae</taxon>
        <taxon>Colletotrichum</taxon>
        <taxon>Colletotrichum orchidearum species complex</taxon>
    </lineage>
</organism>
<dbReference type="Proteomes" id="UP000652219">
    <property type="component" value="Unassembled WGS sequence"/>
</dbReference>
<feature type="chain" id="PRO_5034724086" evidence="2">
    <location>
        <begin position="21"/>
        <end position="626"/>
    </location>
</feature>
<feature type="transmembrane region" description="Helical" evidence="1">
    <location>
        <begin position="545"/>
        <end position="566"/>
    </location>
</feature>
<feature type="transmembrane region" description="Helical" evidence="1">
    <location>
        <begin position="62"/>
        <end position="84"/>
    </location>
</feature>
<keyword evidence="1" id="KW-0472">Membrane</keyword>
<dbReference type="AlphaFoldDB" id="A0A8H6JED4"/>
<feature type="transmembrane region" description="Helical" evidence="1">
    <location>
        <begin position="473"/>
        <end position="494"/>
    </location>
</feature>
<feature type="transmembrane region" description="Helical" evidence="1">
    <location>
        <begin position="287"/>
        <end position="307"/>
    </location>
</feature>
<dbReference type="PANTHER" id="PTHR35043">
    <property type="entry name" value="TRANSCRIPTION FACTOR DOMAIN-CONTAINING PROTEIN"/>
    <property type="match status" value="1"/>
</dbReference>
<feature type="transmembrane region" description="Helical" evidence="1">
    <location>
        <begin position="506"/>
        <end position="525"/>
    </location>
</feature>
<dbReference type="PANTHER" id="PTHR35043:SF7">
    <property type="entry name" value="TRANSCRIPTION FACTOR DOMAIN-CONTAINING PROTEIN"/>
    <property type="match status" value="1"/>
</dbReference>
<sequence length="626" mass="69883">MDLHQQIFFCLFWLSSFARAEVRSANEIQRLLEENKNNSTALSQLKSALWVNSPTVRGSVEILWTCLVTLVACVYTVLHLNVPSKIGKWSNLLDKLRWVVMAVLMPEIVFVVAAKQLREALALRRALREQLAESTAKSSENIDLEFCFFVAMGGFQVSLEDEGIEPGPAFDSHVRTPSPFTLPLSCEGFLRLAKLGEIDISEAMRTTYVKDRSKANVVQQTLVLIQVSWMAIQCIVRKAQGLLITLLEIHTMVHVICAMAFYGLWVYKPMDISHPEILMSKTDTMRGFLALCLHIQVCVIPGVVFVLGQGNTDARDSDAPAQSGSSRAAPIESGDAVELAAMVQVPGEPGDTEVWFTAVGQTHDPFQVGFIQVDQGPIPPRAPDKVTLAPSDVCRLERAAAFVRRMKRHEGGKAPLIYHPDYQECLTEHGNMMFGLRSRYNDPLAFRAQASIVALGVGSNDDTDSKLAKRQQFVSPSILAWLLSVVYSAIHLLAWNYSFPTSVEHLLWKAASVAVGGSLPVGRLIEIFLNHSRYVKWPSRRRNQLFSLFLFCLLFLQMALSLANAISRVFLTIESFTSLRSLPIGAYAMPAWNGGYQELHGIVRVWLECLSNMTIRMQDVLFEYCN</sequence>
<proteinExistence type="predicted"/>
<feature type="signal peptide" evidence="2">
    <location>
        <begin position="1"/>
        <end position="20"/>
    </location>
</feature>
<name>A0A8H6JED4_9PEZI</name>
<keyword evidence="1" id="KW-1133">Transmembrane helix</keyword>
<comment type="caution">
    <text evidence="3">The sequence shown here is derived from an EMBL/GenBank/DDBJ whole genome shotgun (WGS) entry which is preliminary data.</text>
</comment>
<protein>
    <submittedName>
        <fullName evidence="3">Uncharacterized protein</fullName>
    </submittedName>
</protein>
<keyword evidence="1" id="KW-0812">Transmembrane</keyword>
<evidence type="ECO:0000256" key="1">
    <source>
        <dbReference type="SAM" id="Phobius"/>
    </source>
</evidence>
<evidence type="ECO:0000256" key="2">
    <source>
        <dbReference type="SAM" id="SignalP"/>
    </source>
</evidence>